<keyword evidence="3" id="KW-0238">DNA-binding</keyword>
<keyword evidence="4" id="KW-0804">Transcription</keyword>
<dbReference type="Pfam" id="PF03466">
    <property type="entry name" value="LysR_substrate"/>
    <property type="match status" value="1"/>
</dbReference>
<dbReference type="SUPFAM" id="SSF53850">
    <property type="entry name" value="Periplasmic binding protein-like II"/>
    <property type="match status" value="1"/>
</dbReference>
<dbReference type="InterPro" id="IPR036390">
    <property type="entry name" value="WH_DNA-bd_sf"/>
</dbReference>
<name>A0ABW7DMZ0_9FIRM</name>
<evidence type="ECO:0000259" key="5">
    <source>
        <dbReference type="PROSITE" id="PS50931"/>
    </source>
</evidence>
<evidence type="ECO:0000256" key="4">
    <source>
        <dbReference type="ARBA" id="ARBA00023163"/>
    </source>
</evidence>
<dbReference type="SUPFAM" id="SSF46785">
    <property type="entry name" value="Winged helix' DNA-binding domain"/>
    <property type="match status" value="1"/>
</dbReference>
<dbReference type="PROSITE" id="PS50931">
    <property type="entry name" value="HTH_LYSR"/>
    <property type="match status" value="1"/>
</dbReference>
<comment type="caution">
    <text evidence="6">The sequence shown here is derived from an EMBL/GenBank/DDBJ whole genome shotgun (WGS) entry which is preliminary data.</text>
</comment>
<reference evidence="6 7" key="1">
    <citation type="submission" date="2024-10" db="EMBL/GenBank/DDBJ databases">
        <authorList>
            <person name="Sang B.-I."/>
            <person name="Prabhaharan D."/>
        </authorList>
    </citation>
    <scope>NUCLEOTIDE SEQUENCE [LARGE SCALE GENOMIC DNA]</scope>
    <source>
        <strain evidence="6 7">MH</strain>
    </source>
</reference>
<keyword evidence="7" id="KW-1185">Reference proteome</keyword>
<dbReference type="Proteomes" id="UP001605989">
    <property type="component" value="Unassembled WGS sequence"/>
</dbReference>
<evidence type="ECO:0000313" key="6">
    <source>
        <dbReference type="EMBL" id="MFG6271724.1"/>
    </source>
</evidence>
<comment type="similarity">
    <text evidence="1">Belongs to the LysR transcriptional regulatory family.</text>
</comment>
<dbReference type="RefSeq" id="WP_075582312.1">
    <property type="nucleotide sequence ID" value="NZ_CP011940.1"/>
</dbReference>
<dbReference type="PANTHER" id="PTHR30419:SF24">
    <property type="entry name" value="HTH-TYPE TRANSCRIPTIONAL REGULATOR CZCR"/>
    <property type="match status" value="1"/>
</dbReference>
<dbReference type="EMBL" id="JBIEKR010000001">
    <property type="protein sequence ID" value="MFG6271724.1"/>
    <property type="molecule type" value="Genomic_DNA"/>
</dbReference>
<protein>
    <submittedName>
        <fullName evidence="6">LysR substrate-binding domain-containing protein</fullName>
    </submittedName>
</protein>
<dbReference type="InterPro" id="IPR000847">
    <property type="entry name" value="LysR_HTH_N"/>
</dbReference>
<evidence type="ECO:0000256" key="3">
    <source>
        <dbReference type="ARBA" id="ARBA00023125"/>
    </source>
</evidence>
<dbReference type="CDD" id="cd05466">
    <property type="entry name" value="PBP2_LTTR_substrate"/>
    <property type="match status" value="1"/>
</dbReference>
<dbReference type="PANTHER" id="PTHR30419">
    <property type="entry name" value="HTH-TYPE TRANSCRIPTIONAL REGULATOR YBHD"/>
    <property type="match status" value="1"/>
</dbReference>
<sequence length="307" mass="34846">MNYRKSGDCMNIEKYKVFLTAARKGSFIQAARELGYTPSAVTQMMNSLENECGFSLLQRSNKGVVLTKEGHAILPYARQLVEVEERLEEQCENIKGIHLGRLRIAGFTSTACAIILPVVERFQERYPNIDVDILEENSPKTLAEWVRSGVADITITTKQPDYENEWIILNVNPYVAVLSKQNPLSRNECITAEEMQQSRVLMFRSRHGLESNVAEYMKKYNLQPLSTFTSNCNYVMLKKLEQTPCVSLLPVYMWDFYAPMHPGLTARPISPSLTCDIILTVASFSECSVPARAFIECTKEFIKDSLT</sequence>
<evidence type="ECO:0000313" key="7">
    <source>
        <dbReference type="Proteomes" id="UP001605989"/>
    </source>
</evidence>
<organism evidence="6 7">
    <name type="scientific">Megasphaera hexanoica</name>
    <dbReference type="NCBI Taxonomy" id="1675036"/>
    <lineage>
        <taxon>Bacteria</taxon>
        <taxon>Bacillati</taxon>
        <taxon>Bacillota</taxon>
        <taxon>Negativicutes</taxon>
        <taxon>Veillonellales</taxon>
        <taxon>Veillonellaceae</taxon>
        <taxon>Megasphaera</taxon>
    </lineage>
</organism>
<evidence type="ECO:0000256" key="2">
    <source>
        <dbReference type="ARBA" id="ARBA00023015"/>
    </source>
</evidence>
<dbReference type="InterPro" id="IPR005119">
    <property type="entry name" value="LysR_subst-bd"/>
</dbReference>
<dbReference type="InterPro" id="IPR036388">
    <property type="entry name" value="WH-like_DNA-bd_sf"/>
</dbReference>
<dbReference type="InterPro" id="IPR050950">
    <property type="entry name" value="HTH-type_LysR_regulators"/>
</dbReference>
<keyword evidence="2" id="KW-0805">Transcription regulation</keyword>
<feature type="domain" description="HTH lysR-type" evidence="5">
    <location>
        <begin position="10"/>
        <end position="67"/>
    </location>
</feature>
<gene>
    <name evidence="6" type="ORF">ACGTZG_00795</name>
</gene>
<dbReference type="Pfam" id="PF00126">
    <property type="entry name" value="HTH_1"/>
    <property type="match status" value="1"/>
</dbReference>
<dbReference type="Gene3D" id="3.40.190.290">
    <property type="match status" value="1"/>
</dbReference>
<proteinExistence type="inferred from homology"/>
<evidence type="ECO:0000256" key="1">
    <source>
        <dbReference type="ARBA" id="ARBA00009437"/>
    </source>
</evidence>
<dbReference type="Gene3D" id="1.10.10.10">
    <property type="entry name" value="Winged helix-like DNA-binding domain superfamily/Winged helix DNA-binding domain"/>
    <property type="match status" value="1"/>
</dbReference>
<accession>A0ABW7DMZ0</accession>